<keyword evidence="4 7" id="KW-0238">DNA-binding</keyword>
<dbReference type="Gene3D" id="3.40.50.2300">
    <property type="match status" value="1"/>
</dbReference>
<comment type="caution">
    <text evidence="10">The sequence shown here is derived from an EMBL/GenBank/DDBJ whole genome shotgun (WGS) entry which is preliminary data.</text>
</comment>
<dbReference type="SUPFAM" id="SSF52172">
    <property type="entry name" value="CheY-like"/>
    <property type="match status" value="1"/>
</dbReference>
<accession>A0A8J7F8E6</accession>
<evidence type="ECO:0000259" key="8">
    <source>
        <dbReference type="PROSITE" id="PS50110"/>
    </source>
</evidence>
<organism evidence="10 11">
    <name type="scientific">Pontibacterium sinense</name>
    <dbReference type="NCBI Taxonomy" id="2781979"/>
    <lineage>
        <taxon>Bacteria</taxon>
        <taxon>Pseudomonadati</taxon>
        <taxon>Pseudomonadota</taxon>
        <taxon>Gammaproteobacteria</taxon>
        <taxon>Oceanospirillales</taxon>
        <taxon>Oceanospirillaceae</taxon>
        <taxon>Pontibacterium</taxon>
    </lineage>
</organism>
<gene>
    <name evidence="10" type="ORF">IOQ59_02330</name>
</gene>
<dbReference type="SMART" id="SM00448">
    <property type="entry name" value="REC"/>
    <property type="match status" value="1"/>
</dbReference>
<dbReference type="GO" id="GO:0032993">
    <property type="term" value="C:protein-DNA complex"/>
    <property type="evidence" value="ECO:0007669"/>
    <property type="project" value="TreeGrafter"/>
</dbReference>
<evidence type="ECO:0000256" key="6">
    <source>
        <dbReference type="PROSITE-ProRule" id="PRU00169"/>
    </source>
</evidence>
<dbReference type="GO" id="GO:0006355">
    <property type="term" value="P:regulation of DNA-templated transcription"/>
    <property type="evidence" value="ECO:0007669"/>
    <property type="project" value="InterPro"/>
</dbReference>
<dbReference type="AlphaFoldDB" id="A0A8J7F8E6"/>
<evidence type="ECO:0000256" key="2">
    <source>
        <dbReference type="ARBA" id="ARBA00023012"/>
    </source>
</evidence>
<dbReference type="InterPro" id="IPR001789">
    <property type="entry name" value="Sig_transdc_resp-reg_receiver"/>
</dbReference>
<dbReference type="GO" id="GO:0005829">
    <property type="term" value="C:cytosol"/>
    <property type="evidence" value="ECO:0007669"/>
    <property type="project" value="TreeGrafter"/>
</dbReference>
<keyword evidence="2" id="KW-0902">Two-component regulatory system</keyword>
<dbReference type="CDD" id="cd00383">
    <property type="entry name" value="trans_reg_C"/>
    <property type="match status" value="1"/>
</dbReference>
<dbReference type="GO" id="GO:0000976">
    <property type="term" value="F:transcription cis-regulatory region binding"/>
    <property type="evidence" value="ECO:0007669"/>
    <property type="project" value="TreeGrafter"/>
</dbReference>
<dbReference type="Gene3D" id="6.10.250.690">
    <property type="match status" value="1"/>
</dbReference>
<feature type="DNA-binding region" description="OmpR/PhoB-type" evidence="7">
    <location>
        <begin position="128"/>
        <end position="227"/>
    </location>
</feature>
<name>A0A8J7F8E6_9GAMM</name>
<dbReference type="RefSeq" id="WP_193951650.1">
    <property type="nucleotide sequence ID" value="NZ_JADEYS010000002.1"/>
</dbReference>
<dbReference type="GO" id="GO:0000156">
    <property type="term" value="F:phosphorelay response regulator activity"/>
    <property type="evidence" value="ECO:0007669"/>
    <property type="project" value="TreeGrafter"/>
</dbReference>
<sequence length="227" mass="26107">MTDNTPTILIAEDEHKLARLLTNYLHAKGYRCHHVDRGDLVEPWLQDNHADLLLLDIMMPGKEGFDVCRDLRKISSIPIIILTARVEQVDELQGLDLGADDYICKPFEMASVVARIRATLRRSQQLTPTQMSQEFIELVSDSAKLRINNHEIQLTAAEFRLLDVLHSNTGRIFSRDQLLDRIHDDHRVVSDRTIDTLVKSVRKKINAVYSEQVLIHSVYAMGYKFDF</sequence>
<dbReference type="Pfam" id="PF00486">
    <property type="entry name" value="Trans_reg_C"/>
    <property type="match status" value="1"/>
</dbReference>
<keyword evidence="3" id="KW-0805">Transcription regulation</keyword>
<dbReference type="PANTHER" id="PTHR48111">
    <property type="entry name" value="REGULATOR OF RPOS"/>
    <property type="match status" value="1"/>
</dbReference>
<dbReference type="InterPro" id="IPR039420">
    <property type="entry name" value="WalR-like"/>
</dbReference>
<dbReference type="EMBL" id="JADEYS010000002">
    <property type="protein sequence ID" value="MBE9396092.1"/>
    <property type="molecule type" value="Genomic_DNA"/>
</dbReference>
<evidence type="ECO:0000256" key="5">
    <source>
        <dbReference type="ARBA" id="ARBA00023163"/>
    </source>
</evidence>
<dbReference type="InterPro" id="IPR036388">
    <property type="entry name" value="WH-like_DNA-bd_sf"/>
</dbReference>
<evidence type="ECO:0000313" key="11">
    <source>
        <dbReference type="Proteomes" id="UP000640333"/>
    </source>
</evidence>
<protein>
    <submittedName>
        <fullName evidence="10">Response regulator</fullName>
    </submittedName>
</protein>
<keyword evidence="11" id="KW-1185">Reference proteome</keyword>
<evidence type="ECO:0000313" key="10">
    <source>
        <dbReference type="EMBL" id="MBE9396092.1"/>
    </source>
</evidence>
<dbReference type="InterPro" id="IPR011006">
    <property type="entry name" value="CheY-like_superfamily"/>
</dbReference>
<reference evidence="10" key="1">
    <citation type="submission" date="2020-10" db="EMBL/GenBank/DDBJ databases">
        <title>Bacterium isolated from coastal waters sediment.</title>
        <authorList>
            <person name="Chen R.-J."/>
            <person name="Lu D.-C."/>
            <person name="Zhu K.-L."/>
            <person name="Du Z.-J."/>
        </authorList>
    </citation>
    <scope>NUCLEOTIDE SEQUENCE</scope>
    <source>
        <strain evidence="10">N1Y112</strain>
    </source>
</reference>
<evidence type="ECO:0000256" key="4">
    <source>
        <dbReference type="ARBA" id="ARBA00023125"/>
    </source>
</evidence>
<evidence type="ECO:0000256" key="1">
    <source>
        <dbReference type="ARBA" id="ARBA00022553"/>
    </source>
</evidence>
<dbReference type="Gene3D" id="1.10.10.10">
    <property type="entry name" value="Winged helix-like DNA-binding domain superfamily/Winged helix DNA-binding domain"/>
    <property type="match status" value="1"/>
</dbReference>
<dbReference type="Pfam" id="PF00072">
    <property type="entry name" value="Response_reg"/>
    <property type="match status" value="1"/>
</dbReference>
<dbReference type="PANTHER" id="PTHR48111:SF4">
    <property type="entry name" value="DNA-BINDING DUAL TRANSCRIPTIONAL REGULATOR OMPR"/>
    <property type="match status" value="1"/>
</dbReference>
<evidence type="ECO:0000256" key="3">
    <source>
        <dbReference type="ARBA" id="ARBA00023015"/>
    </source>
</evidence>
<proteinExistence type="predicted"/>
<feature type="domain" description="Response regulatory" evidence="8">
    <location>
        <begin position="7"/>
        <end position="120"/>
    </location>
</feature>
<dbReference type="SMART" id="SM00862">
    <property type="entry name" value="Trans_reg_C"/>
    <property type="match status" value="1"/>
</dbReference>
<dbReference type="Proteomes" id="UP000640333">
    <property type="component" value="Unassembled WGS sequence"/>
</dbReference>
<dbReference type="PROSITE" id="PS50110">
    <property type="entry name" value="RESPONSE_REGULATORY"/>
    <property type="match status" value="1"/>
</dbReference>
<keyword evidence="1 6" id="KW-0597">Phosphoprotein</keyword>
<feature type="domain" description="OmpR/PhoB-type" evidence="9">
    <location>
        <begin position="128"/>
        <end position="227"/>
    </location>
</feature>
<evidence type="ECO:0000259" key="9">
    <source>
        <dbReference type="PROSITE" id="PS51755"/>
    </source>
</evidence>
<keyword evidence="5" id="KW-0804">Transcription</keyword>
<dbReference type="PROSITE" id="PS51755">
    <property type="entry name" value="OMPR_PHOB"/>
    <property type="match status" value="1"/>
</dbReference>
<feature type="modified residue" description="4-aspartylphosphate" evidence="6">
    <location>
        <position position="56"/>
    </location>
</feature>
<dbReference type="InterPro" id="IPR001867">
    <property type="entry name" value="OmpR/PhoB-type_DNA-bd"/>
</dbReference>
<evidence type="ECO:0000256" key="7">
    <source>
        <dbReference type="PROSITE-ProRule" id="PRU01091"/>
    </source>
</evidence>